<dbReference type="Pfam" id="PF00505">
    <property type="entry name" value="HMG_box"/>
    <property type="match status" value="1"/>
</dbReference>
<feature type="region of interest" description="Disordered" evidence="8">
    <location>
        <begin position="2364"/>
        <end position="2421"/>
    </location>
</feature>
<sequence>MSRRGDTRQKRGQSNSPVPLKEPKVSGGRQIKRRGGGLAESNASPKSDTTDKNLDPPLETQGDIKQTSETSKRQRSARGRNIRGKKSPPESPKQEDPPLKEPPSNLVQNLPKTEAQRIEAPELPPPLPPSSSSSTFNTDNQTSGGSRPASRSSVKRTTDSHEMETHEEEKKSIAIPPKKRKGNEIEREPSPPSKRHSIDLSEWINQRVLAKRDGLYQPGQISDIKNNRHIGVLFDSDKNTVYFNDVVDQRAQFDIISDHSPMAMMTVVGSKVCVRINPEENFYYEGVIADKKSQPVSYCVRIQGPHEDKFRDPQWVSRAVLRLIQPPWYEDLESLPEQQEPTTPNPTMGFPLQLQMPHHPIPHHHYPPQLEISPPLHGRMERSPSLPQSTSIERGDSSEDEMKSEDIDFDSGLSTPRSGSATPGSGCRSQGGSGGNRPPPKKREFSRSRSVQSCESSRSSTPRSPSSTQKYKKGDVVSTPNGIRKKFNGKQWRRLCSKEGCTKESQRRGYCSRHLSMKGQKNMRGNMQQFRKGDHMEWSESSTRESSVTDFDPEHPQQRFDETEAANMLVSLGNSRSTTPAFSPTPSNHPISPHPVQSPSTMGPRGNTLSFAPISPHPQTQGFMTSPTRSWSSGTSKSGSSSSEHVSPITPRFPSTSHAHMYNAPEMEQLYQKIANASNFKIDAMKAGQEANKAQVTFDTSILHQQQRLPAGSVSVLPLNPEMQARKMTHSLSMSALPSPNPDRHKELSRTTTPSSRISQSSMSTLKSLINSAPAPIKPQTAIVAPVSSPDHMPSVIQQQLQHQIPAQSLLPIMPVANGGKNEQPAPLNSAPVSSNKPVPVFPWHALVPFLTNTGPPAVTSTPPSSVEQPIEKQHQTVNPTSSPKKPSQSEPRVSASDAPPIDDDIEDDYDDDVFDTKEDPQPEPKKIPAKRRSQSLSALKDKEEKSPKKSKDKDHIRRPMNAFMIFSKRHRHLVHQRHPNQDNRTVSKILGEWWYALGPIEKQKYNDLANQVKEAHFKAHPDWKWCSRDRKKSGTIADKLKQRTGSQRLSSTDDVLEDTVDTTMDTEDTVFLNRESLFDNIRGGRSQSLSAVPREGEGSAFMPPGININTSDDPRGFTEALRRQLANGLSRQKSPLSQHDTPRSSVSHHSSPLAKSSPLAQPPVDFQRRHSVSGAEEGLSKAGAGGRDLNFDVDGSDDEKMVIDEDKGAGDKSDQEGKSLICHEHVSDSETDSQTEEEVPMESKINKAFPQQRFSPSSQPTDVAFRPTPIKKLPEGQPKVVQSTVPGAGQDLSEIIPRPSSVGSGFQPKGAVFRAKAAHNSRMASTGSVLEGSHAKHDNTPRLLQQPTVKVGNMKIHNITMTTQDQQLIVSTTTETVLGKQNGKGQVIGKVTKSKQRNNSQQVPIQPAVTPPSQYQNKPVTSSNVQLIAPNQTIASNVVQNSMVMSTFSTMGKPITTPVPIASKPIVSMQQAHIATTTTLKAGVPNIQPIQSGSNNGVKGMSTIVLQNIPASQYAILNAQNLPSPLAVSKPITSTVSTIQTNQVSGGFITTLRNVAPPQNHQPQVQPTPTTIYTNVVQIKSTQQSAATPSVLNAVTSQPTGLQPTQIQYILPSVRLETPNGGKVQNLLQMALPGGQVQQLAFGGNQSQAPLHSPLPPQMHQQHYPPLQPSPQPVQTGQKIQLAPAGSGIKISPLKFVQGQTNLLQAQQTQQQQIVLNATKQQGLPITVTQYQIVNQPSPLPAGALATSHQLPTVTMAQPIVSLGAYQQQQQTITQLQAQTQSGTITQLQVHPQTPTHIPAPHTPTLPGQGQITQIQQVTQVQQAKQFPVSQVLTPGAQYQTIGQQQQRFQFLPTQQKMMVPQSIGLATVASPSPAVSPAYIQTYVGSIQQNNQGGVQQVLIQPNAVRSPAASPGLGQSMAPQAINANQGKFVYYSAPSPTPKAPGTATSEKSDIGYVSGNNQNARPLKVKATIANIPVATESFPSTPTSQGLRNSSNLSPNPTTPKAPSPQPQFRGSQHKPQKPSPLVLDNSALNEAADSRAEEEKKEEGDTRQERACKGRKYKELVETGAVTPRRERKSSKGSSGHDSSEEKSPGSQFMQKSPMPVTQESSMPAPSSTPTPGTPHSPRPRHKPPPLPVSVGQTSAMPSQSPAQSPKKVTFKKKCEDGMQRVLQRVDFEEKFDQLPQFIPEETNMASPIPQSPRAIISNYKRKRKVSSLATGELTPRDSEVEGVSPSPSYKKSSESEANTPRTPHSARFEDNMFFGKNFDIEKLSQIHTEDFGEGSVPCSPRTPSSPAGGQFSSLRRILDQRRQLVMQLFEQYGLFPSAQDTANFQAEHAAVFPSKVCLQLKIREVRQKMMAQSAAAEKATHNSPGASGDSGQRPSDAASCSEPSGGGDGRESGGFNSLNMPSHSEGNVE</sequence>
<feature type="compositionally biased region" description="Basic residues" evidence="8">
    <location>
        <begin position="73"/>
        <end position="86"/>
    </location>
</feature>
<dbReference type="Pfam" id="PF16090">
    <property type="entry name" value="DUF4819"/>
    <property type="match status" value="1"/>
</dbReference>
<evidence type="ECO:0000256" key="5">
    <source>
        <dbReference type="ARBA" id="ARBA00023163"/>
    </source>
</evidence>
<feature type="compositionally biased region" description="Polar residues" evidence="8">
    <location>
        <begin position="135"/>
        <end position="152"/>
    </location>
</feature>
<evidence type="ECO:0000256" key="6">
    <source>
        <dbReference type="ARBA" id="ARBA00023242"/>
    </source>
</evidence>
<keyword evidence="1" id="KW-0678">Repressor</keyword>
<feature type="compositionally biased region" description="Low complexity" evidence="8">
    <location>
        <begin position="856"/>
        <end position="867"/>
    </location>
</feature>
<accession>A0A8B8D5M4</accession>
<dbReference type="PROSITE" id="PS50118">
    <property type="entry name" value="HMG_BOX_2"/>
    <property type="match status" value="1"/>
</dbReference>
<dbReference type="OrthoDB" id="2377365at2759"/>
<dbReference type="RefSeq" id="XP_022322140.1">
    <property type="nucleotide sequence ID" value="XM_022466432.1"/>
</dbReference>
<feature type="compositionally biased region" description="Polar residues" evidence="8">
    <location>
        <begin position="2373"/>
        <end position="2385"/>
    </location>
</feature>
<dbReference type="SUPFAM" id="SSF47095">
    <property type="entry name" value="HMG-box"/>
    <property type="match status" value="1"/>
</dbReference>
<feature type="compositionally biased region" description="Polar residues" evidence="8">
    <location>
        <begin position="2407"/>
        <end position="2421"/>
    </location>
</feature>
<dbReference type="PANTHER" id="PTHR13059:SF13">
    <property type="entry name" value="PROTEIN CAPICUA HOMOLOG"/>
    <property type="match status" value="1"/>
</dbReference>
<feature type="compositionally biased region" description="Low complexity" evidence="8">
    <location>
        <begin position="625"/>
        <end position="647"/>
    </location>
</feature>
<dbReference type="GeneID" id="111123821"/>
<evidence type="ECO:0000256" key="2">
    <source>
        <dbReference type="ARBA" id="ARBA00022553"/>
    </source>
</evidence>
<feature type="region of interest" description="Disordered" evidence="8">
    <location>
        <begin position="1"/>
        <end position="199"/>
    </location>
</feature>
<feature type="region of interest" description="Disordered" evidence="8">
    <location>
        <begin position="1936"/>
        <end position="1963"/>
    </location>
</feature>
<feature type="compositionally biased region" description="Basic and acidic residues" evidence="8">
    <location>
        <begin position="940"/>
        <end position="958"/>
    </location>
</feature>
<evidence type="ECO:0000256" key="3">
    <source>
        <dbReference type="ARBA" id="ARBA00023015"/>
    </source>
</evidence>
<feature type="compositionally biased region" description="Acidic residues" evidence="8">
    <location>
        <begin position="901"/>
        <end position="914"/>
    </location>
</feature>
<feature type="compositionally biased region" description="Polar residues" evidence="8">
    <location>
        <begin position="2096"/>
        <end position="2111"/>
    </location>
</feature>
<feature type="compositionally biased region" description="Polar residues" evidence="8">
    <location>
        <begin position="750"/>
        <end position="762"/>
    </location>
</feature>
<dbReference type="Gene3D" id="1.10.30.10">
    <property type="entry name" value="High mobility group box domain"/>
    <property type="match status" value="1"/>
</dbReference>
<keyword evidence="4 7" id="KW-0238">DNA-binding</keyword>
<feature type="compositionally biased region" description="Polar residues" evidence="8">
    <location>
        <begin position="1983"/>
        <end position="2002"/>
    </location>
</feature>
<gene>
    <name evidence="11 12" type="primary">LOC111123821</name>
</gene>
<feature type="compositionally biased region" description="Polar residues" evidence="8">
    <location>
        <begin position="574"/>
        <end position="601"/>
    </location>
</feature>
<feature type="region of interest" description="Disordered" evidence="8">
    <location>
        <begin position="2282"/>
        <end position="2303"/>
    </location>
</feature>
<evidence type="ECO:0000256" key="8">
    <source>
        <dbReference type="SAM" id="MobiDB-lite"/>
    </source>
</evidence>
<feature type="compositionally biased region" description="Pro residues" evidence="8">
    <location>
        <begin position="2003"/>
        <end position="2012"/>
    </location>
</feature>
<feature type="region of interest" description="Disordered" evidence="8">
    <location>
        <begin position="354"/>
        <end position="486"/>
    </location>
</feature>
<feature type="compositionally biased region" description="Basic and acidic residues" evidence="8">
    <location>
        <begin position="156"/>
        <end position="172"/>
    </location>
</feature>
<dbReference type="RefSeq" id="XP_022322141.1">
    <property type="nucleotide sequence ID" value="XM_022466433.1"/>
</dbReference>
<proteinExistence type="predicted"/>
<feature type="domain" description="HMG box" evidence="9">
    <location>
        <begin position="957"/>
        <end position="1025"/>
    </location>
</feature>
<dbReference type="InterPro" id="IPR009071">
    <property type="entry name" value="HMG_box_dom"/>
</dbReference>
<feature type="compositionally biased region" description="Polar residues" evidence="8">
    <location>
        <begin position="539"/>
        <end position="549"/>
    </location>
</feature>
<dbReference type="GO" id="GO:0005634">
    <property type="term" value="C:nucleus"/>
    <property type="evidence" value="ECO:0007669"/>
    <property type="project" value="UniProtKB-UniRule"/>
</dbReference>
<feature type="compositionally biased region" description="Pro residues" evidence="8">
    <location>
        <begin position="2118"/>
        <end position="2128"/>
    </location>
</feature>
<evidence type="ECO:0000313" key="12">
    <source>
        <dbReference type="RefSeq" id="XP_022322141.1"/>
    </source>
</evidence>
<dbReference type="InterPro" id="IPR052412">
    <property type="entry name" value="CC-Dev_Transcription_Reg"/>
</dbReference>
<feature type="region of interest" description="Disordered" evidence="8">
    <location>
        <begin position="733"/>
        <end position="762"/>
    </location>
</feature>
<dbReference type="CDD" id="cd21990">
    <property type="entry name" value="HMG-box_CIC-like"/>
    <property type="match status" value="1"/>
</dbReference>
<dbReference type="KEGG" id="cvn:111123821"/>
<feature type="compositionally biased region" description="Low complexity" evidence="8">
    <location>
        <begin position="448"/>
        <end position="468"/>
    </location>
</feature>
<dbReference type="GO" id="GO:0000977">
    <property type="term" value="F:RNA polymerase II transcription regulatory region sequence-specific DNA binding"/>
    <property type="evidence" value="ECO:0007669"/>
    <property type="project" value="TreeGrafter"/>
</dbReference>
<feature type="region of interest" description="Disordered" evidence="8">
    <location>
        <begin position="506"/>
        <end position="558"/>
    </location>
</feature>
<feature type="region of interest" description="Disordered" evidence="8">
    <location>
        <begin position="2192"/>
        <end position="2260"/>
    </location>
</feature>
<evidence type="ECO:0000256" key="7">
    <source>
        <dbReference type="PROSITE-ProRule" id="PRU00267"/>
    </source>
</evidence>
<evidence type="ECO:0000259" key="9">
    <source>
        <dbReference type="PROSITE" id="PS50118"/>
    </source>
</evidence>
<feature type="region of interest" description="Disordered" evidence="8">
    <location>
        <begin position="1129"/>
        <end position="1199"/>
    </location>
</feature>
<evidence type="ECO:0000256" key="4">
    <source>
        <dbReference type="ARBA" id="ARBA00023125"/>
    </source>
</evidence>
<dbReference type="Proteomes" id="UP000694844">
    <property type="component" value="Chromosome 3"/>
</dbReference>
<keyword evidence="10" id="KW-1185">Reference proteome</keyword>
<feature type="compositionally biased region" description="Polar residues" evidence="8">
    <location>
        <begin position="2293"/>
        <end position="2303"/>
    </location>
</feature>
<keyword evidence="2" id="KW-0597">Phosphoprotein</keyword>
<reference evidence="11 12" key="1">
    <citation type="submission" date="2025-04" db="UniProtKB">
        <authorList>
            <consortium name="RefSeq"/>
        </authorList>
    </citation>
    <scope>IDENTIFICATION</scope>
    <source>
        <tissue evidence="11 12">Whole sample</tissue>
    </source>
</reference>
<feature type="region of interest" description="Disordered" evidence="8">
    <location>
        <begin position="574"/>
        <end position="658"/>
    </location>
</feature>
<feature type="compositionally biased region" description="Basic and acidic residues" evidence="8">
    <location>
        <begin position="393"/>
        <end position="406"/>
    </location>
</feature>
<feature type="region of interest" description="Disordered" evidence="8">
    <location>
        <begin position="855"/>
        <end position="959"/>
    </location>
</feature>
<protein>
    <submittedName>
        <fullName evidence="11 12">Protein capicua homolog isoform X1</fullName>
    </submittedName>
</protein>
<keyword evidence="6 7" id="KW-0539">Nucleus</keyword>
<dbReference type="Pfam" id="PF25981">
    <property type="entry name" value="HTH_Cic_C"/>
    <property type="match status" value="1"/>
</dbReference>
<feature type="region of interest" description="Disordered" evidence="8">
    <location>
        <begin position="1089"/>
        <end position="1116"/>
    </location>
</feature>
<feature type="region of interest" description="Disordered" evidence="8">
    <location>
        <begin position="1394"/>
        <end position="1419"/>
    </location>
</feature>
<feature type="compositionally biased region" description="Polar residues" evidence="8">
    <location>
        <begin position="412"/>
        <end position="423"/>
    </location>
</feature>
<dbReference type="PANTHER" id="PTHR13059">
    <property type="entry name" value="HMG-BOX TRANSCRIPTION FACTOR BBX"/>
    <property type="match status" value="1"/>
</dbReference>
<dbReference type="GO" id="GO:0000981">
    <property type="term" value="F:DNA-binding transcription factor activity, RNA polymerase II-specific"/>
    <property type="evidence" value="ECO:0007669"/>
    <property type="project" value="TreeGrafter"/>
</dbReference>
<name>A0A8B8D5M4_CRAVI</name>
<feature type="compositionally biased region" description="Low complexity" evidence="8">
    <location>
        <begin position="2140"/>
        <end position="2157"/>
    </location>
</feature>
<feature type="compositionally biased region" description="Basic and acidic residues" evidence="8">
    <location>
        <begin position="915"/>
        <end position="927"/>
    </location>
</feature>
<evidence type="ECO:0000313" key="10">
    <source>
        <dbReference type="Proteomes" id="UP000694844"/>
    </source>
</evidence>
<feature type="region of interest" description="Disordered" evidence="8">
    <location>
        <begin position="1982"/>
        <end position="2164"/>
    </location>
</feature>
<evidence type="ECO:0000256" key="1">
    <source>
        <dbReference type="ARBA" id="ARBA00022491"/>
    </source>
</evidence>
<feature type="compositionally biased region" description="Polar residues" evidence="8">
    <location>
        <begin position="1129"/>
        <end position="1155"/>
    </location>
</feature>
<dbReference type="InterPro" id="IPR058607">
    <property type="entry name" value="HMG-box_Cic-like"/>
</dbReference>
<dbReference type="FunFam" id="1.10.30.10:FF:000010">
    <property type="entry name" value="Capicua transcriptional repressor b"/>
    <property type="match status" value="1"/>
</dbReference>
<keyword evidence="5" id="KW-0804">Transcription</keyword>
<dbReference type="InterPro" id="IPR058606">
    <property type="entry name" value="HTH_Cic_C"/>
</dbReference>
<feature type="DNA-binding region" description="HMG box" evidence="7">
    <location>
        <begin position="957"/>
        <end position="1025"/>
    </location>
</feature>
<evidence type="ECO:0000313" key="11">
    <source>
        <dbReference type="RefSeq" id="XP_022322140.1"/>
    </source>
</evidence>
<keyword evidence="3" id="KW-0805">Transcription regulation</keyword>
<feature type="compositionally biased region" description="Basic and acidic residues" evidence="8">
    <location>
        <begin position="2039"/>
        <end position="2068"/>
    </location>
</feature>
<organism evidence="10 12">
    <name type="scientific">Crassostrea virginica</name>
    <name type="common">Eastern oyster</name>
    <dbReference type="NCBI Taxonomy" id="6565"/>
    <lineage>
        <taxon>Eukaryota</taxon>
        <taxon>Metazoa</taxon>
        <taxon>Spiralia</taxon>
        <taxon>Lophotrochozoa</taxon>
        <taxon>Mollusca</taxon>
        <taxon>Bivalvia</taxon>
        <taxon>Autobranchia</taxon>
        <taxon>Pteriomorphia</taxon>
        <taxon>Ostreida</taxon>
        <taxon>Ostreoidea</taxon>
        <taxon>Ostreidae</taxon>
        <taxon>Crassostrea</taxon>
    </lineage>
</organism>
<dbReference type="InterPro" id="IPR032147">
    <property type="entry name" value="Cic_dom"/>
</dbReference>
<dbReference type="InterPro" id="IPR036910">
    <property type="entry name" value="HMG_box_dom_sf"/>
</dbReference>
<dbReference type="SMART" id="SM00398">
    <property type="entry name" value="HMG"/>
    <property type="match status" value="1"/>
</dbReference>
<feature type="compositionally biased region" description="Polar residues" evidence="8">
    <location>
        <begin position="876"/>
        <end position="892"/>
    </location>
</feature>